<evidence type="ECO:0000313" key="2">
    <source>
        <dbReference type="Proteomes" id="UP000521943"/>
    </source>
</evidence>
<evidence type="ECO:0008006" key="3">
    <source>
        <dbReference type="Google" id="ProtNLM"/>
    </source>
</evidence>
<dbReference type="AlphaFoldDB" id="A0A8H6M2S9"/>
<dbReference type="OrthoDB" id="3365698at2759"/>
<organism evidence="1 2">
    <name type="scientific">Ephemerocybe angulata</name>
    <dbReference type="NCBI Taxonomy" id="980116"/>
    <lineage>
        <taxon>Eukaryota</taxon>
        <taxon>Fungi</taxon>
        <taxon>Dikarya</taxon>
        <taxon>Basidiomycota</taxon>
        <taxon>Agaricomycotina</taxon>
        <taxon>Agaricomycetes</taxon>
        <taxon>Agaricomycetidae</taxon>
        <taxon>Agaricales</taxon>
        <taxon>Agaricineae</taxon>
        <taxon>Psathyrellaceae</taxon>
        <taxon>Ephemerocybe</taxon>
    </lineage>
</organism>
<name>A0A8H6M2S9_9AGAR</name>
<proteinExistence type="predicted"/>
<accession>A0A8H6M2S9</accession>
<comment type="caution">
    <text evidence="1">The sequence shown here is derived from an EMBL/GenBank/DDBJ whole genome shotgun (WGS) entry which is preliminary data.</text>
</comment>
<reference evidence="1 2" key="1">
    <citation type="submission" date="2020-07" db="EMBL/GenBank/DDBJ databases">
        <title>Comparative genomics of pyrophilous fungi reveals a link between fire events and developmental genes.</title>
        <authorList>
            <consortium name="DOE Joint Genome Institute"/>
            <person name="Steindorff A.S."/>
            <person name="Carver A."/>
            <person name="Calhoun S."/>
            <person name="Stillman K."/>
            <person name="Liu H."/>
            <person name="Lipzen A."/>
            <person name="Pangilinan J."/>
            <person name="Labutti K."/>
            <person name="Bruns T.D."/>
            <person name="Grigoriev I.V."/>
        </authorList>
    </citation>
    <scope>NUCLEOTIDE SEQUENCE [LARGE SCALE GENOMIC DNA]</scope>
    <source>
        <strain evidence="1 2">CBS 144469</strain>
    </source>
</reference>
<dbReference type="EMBL" id="JACGCI010000044">
    <property type="protein sequence ID" value="KAF6752390.1"/>
    <property type="molecule type" value="Genomic_DNA"/>
</dbReference>
<protein>
    <recommendedName>
        <fullName evidence="3">F-box domain-containing protein</fullName>
    </recommendedName>
</protein>
<keyword evidence="2" id="KW-1185">Reference proteome</keyword>
<gene>
    <name evidence="1" type="ORF">DFP72DRAFT_904769</name>
</gene>
<dbReference type="Proteomes" id="UP000521943">
    <property type="component" value="Unassembled WGS sequence"/>
</dbReference>
<dbReference type="Gene3D" id="1.20.1280.50">
    <property type="match status" value="1"/>
</dbReference>
<sequence>MDPESLLPESPFADRFKTNYCPSDAEASEILTQELENLKAKRTAYTDYVSSHRALLSPIRRMPLEILHAIFRHCLPTEHNAVMNPVAAPLLLTHVCRQWRDLAIGMPLLWSSLHIPIPHYPSVSSCLAGSGFTRISTDKKNLTEEQRAVVKSVHLAWKAKIKERKATIEEWLKRAAGSSLSISFVQWDSRRDPGPSSFRSSSKDSSERETVKEIVALVLSSAAAKSIVTQFLSVPAKDTPNIQYIRPAEDVEEVSAVPTVMSAPSLRTLSLRVVQDDITKLSAPWANLTSLASVPNLRRIELLTWPPGPGIPAIVEEPQEPRRVVLRHLERFFIQEQTLYPLTRFFESLELPQLSSLSFATTIMPTKRVVRPVPVAAAAAAAATAAAPVPVVGNNAQVPQGLLQQLVALGGAAHIPHMFGPNANVVGLHGGNGNPAERGPSSYGHNIKRLDFDYHYQTIDDLRECLQLAENVEKLSLNVDVFPNMRACTTRNSEFIPDLQKGGDCLCPKMTHLSVRLATAEFGEETLLEFLGVAPLKKIKVVFALERRKVPGQSDMDEIIETIDGPADLESAITKLKACRNEWEALAALKEKEVTWPMGDKGLVMMNGKRYFEGVWSPAWGLVDEGELIDWQRTRRWG</sequence>
<evidence type="ECO:0000313" key="1">
    <source>
        <dbReference type="EMBL" id="KAF6752390.1"/>
    </source>
</evidence>